<organism evidence="1 2">
    <name type="scientific">Heterodermia speciosa</name>
    <dbReference type="NCBI Taxonomy" id="116794"/>
    <lineage>
        <taxon>Eukaryota</taxon>
        <taxon>Fungi</taxon>
        <taxon>Dikarya</taxon>
        <taxon>Ascomycota</taxon>
        <taxon>Pezizomycotina</taxon>
        <taxon>Lecanoromycetes</taxon>
        <taxon>OSLEUM clade</taxon>
        <taxon>Lecanoromycetidae</taxon>
        <taxon>Caliciales</taxon>
        <taxon>Physciaceae</taxon>
        <taxon>Heterodermia</taxon>
    </lineage>
</organism>
<dbReference type="EMBL" id="CAJPDS010000091">
    <property type="protein sequence ID" value="CAF9936386.1"/>
    <property type="molecule type" value="Genomic_DNA"/>
</dbReference>
<reference evidence="1" key="1">
    <citation type="submission" date="2021-03" db="EMBL/GenBank/DDBJ databases">
        <authorList>
            <person name="Tagirdzhanova G."/>
        </authorList>
    </citation>
    <scope>NUCLEOTIDE SEQUENCE</scope>
</reference>
<evidence type="ECO:0000313" key="2">
    <source>
        <dbReference type="Proteomes" id="UP000664521"/>
    </source>
</evidence>
<dbReference type="AlphaFoldDB" id="A0A8H3G1P3"/>
<accession>A0A8H3G1P3</accession>
<sequence>MNCNEDQIPPDIFQQLKYGSTPHKKSTLIADISSSNDQAAAMNYIHQTMDDPFYNKEGDAPTSWDNPLPAWWAAQRGGPTAAQSYLAGQSLDPVVSDYMWDTVGIRNWITQGGHETDDWIESSCLGGRSSRNPWKEG</sequence>
<evidence type="ECO:0000313" key="1">
    <source>
        <dbReference type="EMBL" id="CAF9936386.1"/>
    </source>
</evidence>
<dbReference type="Proteomes" id="UP000664521">
    <property type="component" value="Unassembled WGS sequence"/>
</dbReference>
<comment type="caution">
    <text evidence="1">The sequence shown here is derived from an EMBL/GenBank/DDBJ whole genome shotgun (WGS) entry which is preliminary data.</text>
</comment>
<proteinExistence type="predicted"/>
<gene>
    <name evidence="1" type="ORF">HETSPECPRED_010315</name>
</gene>
<name>A0A8H3G1P3_9LECA</name>
<protein>
    <submittedName>
        <fullName evidence="1">Uncharacterized protein</fullName>
    </submittedName>
</protein>
<keyword evidence="2" id="KW-1185">Reference proteome</keyword>
<dbReference type="OrthoDB" id="10392014at2759"/>